<dbReference type="EMBL" id="QONO01000082">
    <property type="protein sequence ID" value="RDR27706.1"/>
    <property type="molecule type" value="Genomic_DNA"/>
</dbReference>
<dbReference type="InterPro" id="IPR050263">
    <property type="entry name" value="Bact_Fimbrial_Adh_Pro"/>
</dbReference>
<dbReference type="SUPFAM" id="SSF49401">
    <property type="entry name" value="Bacterial adhesins"/>
    <property type="match status" value="1"/>
</dbReference>
<reference evidence="4 5" key="1">
    <citation type="submission" date="2018-06" db="EMBL/GenBank/DDBJ databases">
        <title>Recombination Drives Gene Content and Phenotype Evolution in Wild Type E. coli Strains.</title>
        <authorList>
            <person name="Field C.M."/>
            <person name="Silander O.K."/>
            <person name="Van Nimwegen E."/>
        </authorList>
    </citation>
    <scope>NUCLEOTIDE SEQUENCE [LARGE SCALE GENOMIC DNA]</scope>
    <source>
        <strain evidence="4 5">SC344</strain>
    </source>
</reference>
<dbReference type="Gene3D" id="2.60.40.1090">
    <property type="entry name" value="Fimbrial-type adhesion domain"/>
    <property type="match status" value="1"/>
</dbReference>
<feature type="chain" id="PRO_5016638796" evidence="1">
    <location>
        <begin position="21"/>
        <end position="171"/>
    </location>
</feature>
<accession>A0A370V8H4</accession>
<dbReference type="RefSeq" id="WP_061091094.1">
    <property type="nucleotide sequence ID" value="NZ_CP072689.1"/>
</dbReference>
<dbReference type="InterPro" id="IPR036937">
    <property type="entry name" value="Adhesion_dom_fimbrial_sf"/>
</dbReference>
<sequence>MKRIVSVLSLCGMLAVSAHAADNVHFTGNLLAGSCSPVIVGTTMEEIIFPPADAADLQASGQSARVPVTLKLANCESSLQNVKVTFSGTEDPLLATGFLALASGSRASGVGIGIETSNGTAVPVNSTAGVTFPLTAPNTTLNFNAWLQVEPGVTIVPGEFSASMTATFEYF</sequence>
<proteinExistence type="predicted"/>
<evidence type="ECO:0000259" key="2">
    <source>
        <dbReference type="Pfam" id="PF00419"/>
    </source>
</evidence>
<dbReference type="GO" id="GO:0009289">
    <property type="term" value="C:pilus"/>
    <property type="evidence" value="ECO:0007669"/>
    <property type="project" value="InterPro"/>
</dbReference>
<dbReference type="PANTHER" id="PTHR33420:SF9">
    <property type="entry name" value="MINOR FIMBRIAL SUBUNIT"/>
    <property type="match status" value="1"/>
</dbReference>
<comment type="caution">
    <text evidence="4">The sequence shown here is derived from an EMBL/GenBank/DDBJ whole genome shotgun (WGS) entry which is preliminary data.</text>
</comment>
<dbReference type="Proteomes" id="UP001235723">
    <property type="component" value="Unassembled WGS sequence"/>
</dbReference>
<keyword evidence="1" id="KW-0732">Signal</keyword>
<dbReference type="PROSITE" id="PS51257">
    <property type="entry name" value="PROKAR_LIPOPROTEIN"/>
    <property type="match status" value="1"/>
</dbReference>
<organism evidence="4 5">
    <name type="scientific">Escherichia marmotae</name>
    <dbReference type="NCBI Taxonomy" id="1499973"/>
    <lineage>
        <taxon>Bacteria</taxon>
        <taxon>Pseudomonadati</taxon>
        <taxon>Pseudomonadota</taxon>
        <taxon>Gammaproteobacteria</taxon>
        <taxon>Enterobacterales</taxon>
        <taxon>Enterobacteriaceae</taxon>
        <taxon>Escherichia</taxon>
    </lineage>
</organism>
<evidence type="ECO:0000313" key="3">
    <source>
        <dbReference type="EMBL" id="MDQ9293185.1"/>
    </source>
</evidence>
<evidence type="ECO:0000313" key="5">
    <source>
        <dbReference type="Proteomes" id="UP000254454"/>
    </source>
</evidence>
<dbReference type="AlphaFoldDB" id="A0A370V8H4"/>
<gene>
    <name evidence="4" type="primary">sfaS_2</name>
    <name evidence="4" type="ORF">C4A13_04120</name>
    <name evidence="3" type="ORF">KJE03_06775</name>
</gene>
<evidence type="ECO:0000313" key="6">
    <source>
        <dbReference type="Proteomes" id="UP001235723"/>
    </source>
</evidence>
<dbReference type="InterPro" id="IPR000259">
    <property type="entry name" value="Adhesion_dom_fimbrial"/>
</dbReference>
<feature type="signal peptide" evidence="1">
    <location>
        <begin position="1"/>
        <end position="20"/>
    </location>
</feature>
<dbReference type="InterPro" id="IPR008966">
    <property type="entry name" value="Adhesion_dom_sf"/>
</dbReference>
<dbReference type="Proteomes" id="UP000254454">
    <property type="component" value="Unassembled WGS sequence"/>
</dbReference>
<dbReference type="Pfam" id="PF00419">
    <property type="entry name" value="Fimbrial"/>
    <property type="match status" value="1"/>
</dbReference>
<evidence type="ECO:0000256" key="1">
    <source>
        <dbReference type="SAM" id="SignalP"/>
    </source>
</evidence>
<name>A0A370V8H4_9ESCH</name>
<protein>
    <submittedName>
        <fullName evidence="3">Fimbrial protein</fullName>
    </submittedName>
    <submittedName>
        <fullName evidence="4">S-fimbrial adhesin protein SfaS</fullName>
    </submittedName>
</protein>
<feature type="domain" description="Fimbrial-type adhesion" evidence="2">
    <location>
        <begin position="25"/>
        <end position="170"/>
    </location>
</feature>
<dbReference type="EMBL" id="JAHCRT010000003">
    <property type="protein sequence ID" value="MDQ9293185.1"/>
    <property type="molecule type" value="Genomic_DNA"/>
</dbReference>
<keyword evidence="6" id="KW-1185">Reference proteome</keyword>
<dbReference type="GO" id="GO:0043709">
    <property type="term" value="P:cell adhesion involved in single-species biofilm formation"/>
    <property type="evidence" value="ECO:0007669"/>
    <property type="project" value="TreeGrafter"/>
</dbReference>
<dbReference type="GeneID" id="86948084"/>
<evidence type="ECO:0000313" key="4">
    <source>
        <dbReference type="EMBL" id="RDR27706.1"/>
    </source>
</evidence>
<dbReference type="PANTHER" id="PTHR33420">
    <property type="entry name" value="FIMBRIAL SUBUNIT ELFA-RELATED"/>
    <property type="match status" value="1"/>
</dbReference>
<reference evidence="3 6" key="2">
    <citation type="submission" date="2021-05" db="EMBL/GenBank/DDBJ databases">
        <title>Genome sequence of E. marmotae isolates.</title>
        <authorList>
            <person name="Binsker U."/>
            <person name="Hammerl J.A."/>
        </authorList>
    </citation>
    <scope>NUCLEOTIDE SEQUENCE [LARGE SCALE GENOMIC DNA]</scope>
    <source>
        <strain evidence="3 6">21-MO00586</strain>
    </source>
</reference>